<dbReference type="SMART" id="SM00322">
    <property type="entry name" value="KH"/>
    <property type="match status" value="2"/>
</dbReference>
<feature type="domain" description="RING-type" evidence="13">
    <location>
        <begin position="634"/>
        <end position="673"/>
    </location>
</feature>
<dbReference type="Proteomes" id="UP000515145">
    <property type="component" value="Chromosome 9"/>
</dbReference>
<dbReference type="GO" id="GO:0005634">
    <property type="term" value="C:nucleus"/>
    <property type="evidence" value="ECO:0007669"/>
    <property type="project" value="UniProtKB-SubCell"/>
</dbReference>
<proteinExistence type="predicted"/>
<dbReference type="Pfam" id="PF00013">
    <property type="entry name" value="KH_1"/>
    <property type="match status" value="2"/>
</dbReference>
<evidence type="ECO:0000256" key="1">
    <source>
        <dbReference type="ARBA" id="ARBA00004123"/>
    </source>
</evidence>
<dbReference type="PROSITE" id="PS50084">
    <property type="entry name" value="KH_TYPE_1"/>
    <property type="match status" value="2"/>
</dbReference>
<evidence type="ECO:0000313" key="14">
    <source>
        <dbReference type="Proteomes" id="UP000515145"/>
    </source>
</evidence>
<evidence type="ECO:0000256" key="3">
    <source>
        <dbReference type="ARBA" id="ARBA00022490"/>
    </source>
</evidence>
<dbReference type="InterPro" id="IPR013083">
    <property type="entry name" value="Znf_RING/FYVE/PHD"/>
</dbReference>
<dbReference type="InterPro" id="IPR004088">
    <property type="entry name" value="KH_dom_type_1"/>
</dbReference>
<evidence type="ECO:0000256" key="6">
    <source>
        <dbReference type="ARBA" id="ARBA00022771"/>
    </source>
</evidence>
<dbReference type="CDD" id="cd16518">
    <property type="entry name" value="RING-HC_MEX3"/>
    <property type="match status" value="1"/>
</dbReference>
<keyword evidence="8 10" id="KW-0694">RNA-binding</keyword>
<evidence type="ECO:0000256" key="5">
    <source>
        <dbReference type="ARBA" id="ARBA00022737"/>
    </source>
</evidence>
<dbReference type="InterPro" id="IPR047227">
    <property type="entry name" value="MEX3"/>
</dbReference>
<evidence type="ECO:0000256" key="2">
    <source>
        <dbReference type="ARBA" id="ARBA00004496"/>
    </source>
</evidence>
<protein>
    <submittedName>
        <fullName evidence="15">RNA-binding protein MEX3B-like</fullName>
    </submittedName>
</protein>
<organism evidence="14 15">
    <name type="scientific">Parambassis ranga</name>
    <name type="common">Indian glassy fish</name>
    <dbReference type="NCBI Taxonomy" id="210632"/>
    <lineage>
        <taxon>Eukaryota</taxon>
        <taxon>Metazoa</taxon>
        <taxon>Chordata</taxon>
        <taxon>Craniata</taxon>
        <taxon>Vertebrata</taxon>
        <taxon>Euteleostomi</taxon>
        <taxon>Actinopterygii</taxon>
        <taxon>Neopterygii</taxon>
        <taxon>Teleostei</taxon>
        <taxon>Neoteleostei</taxon>
        <taxon>Acanthomorphata</taxon>
        <taxon>Ovalentaria</taxon>
        <taxon>Ambassidae</taxon>
        <taxon>Parambassis</taxon>
    </lineage>
</organism>
<evidence type="ECO:0000256" key="10">
    <source>
        <dbReference type="PROSITE-ProRule" id="PRU00117"/>
    </source>
</evidence>
<dbReference type="InterPro" id="IPR001841">
    <property type="entry name" value="Znf_RING"/>
</dbReference>
<dbReference type="PANTHER" id="PTHR23285">
    <property type="entry name" value="RING FINGER AND KH DOMAIN CONTAINING PROTEIN 1"/>
    <property type="match status" value="1"/>
</dbReference>
<dbReference type="InParanoid" id="A0A6P7J1B0"/>
<feature type="region of interest" description="Disordered" evidence="12">
    <location>
        <begin position="1"/>
        <end position="20"/>
    </location>
</feature>
<sequence>MPSSTSLLEADEGESEVPPPLVHAFAGMGLEEHHGIQSQTPEQADESLAFHHNQLSPVSHFNLLGTVLDLKPLPLHRPPSGDGVNKTALPEDEQSEVVPGDSSCTGGSLLAQAHRHQHLPSGPGSSVMPPGMEPPHIETVLLYNGDERDDPAVGGSALPPAGSMAMLPSGVYGEPGYETEPSLLSRRKSVNTTECVAVPSSEHVAEIVGRQGCKIKALRAKTNTYIKTPVRGEQPVFVVTGRKEDVAMAKREILSAAEHFSLIRASRNKTGPLSAVSGLATPALPGQTTIQVRVPYRVVGLVVGPKGATIKRIQQQTHTYIVTPSRDKEPVFEVTGMPENVDRAREEIEAHIALRTGTCGGVEAPGIDNNDFQFNGTDVSFDTSAPSVGLGEAGWLQAGASSPGGGNLVPASINGTQRINSNISNGVRMSSNYRNDSSSSLGSGSSSADSFYSSGNANRMADFSPTCLFSANANNNNNSNGGSASFWFGETVLPVGSEELVSLGGGSSSSGFDSLTISTAQAAHQAAQPHIWSPYVDHQPLQGFDALQSQTSQPGTPRLSPTFPGTEALEHPQAQRVHRGALGSAGTLDAHRFPSYSSAFSSSSESTASSSSPPESSLAYRAGLGLAGRGQEICIHCMDNQVVAALVPCGHNLFCLDCATLICQGPEPACPVCLSPATQAIQLRNM</sequence>
<dbReference type="FunFam" id="3.30.1370.10:FF:000012">
    <property type="entry name" value="Mex-3 RNA-binding family member D"/>
    <property type="match status" value="1"/>
</dbReference>
<dbReference type="InterPro" id="IPR036612">
    <property type="entry name" value="KH_dom_type_1_sf"/>
</dbReference>
<keyword evidence="3" id="KW-0963">Cytoplasm</keyword>
<dbReference type="Gene3D" id="3.30.40.10">
    <property type="entry name" value="Zinc/RING finger domain, C3HC4 (zinc finger)"/>
    <property type="match status" value="1"/>
</dbReference>
<keyword evidence="9" id="KW-0539">Nucleus</keyword>
<evidence type="ECO:0000259" key="13">
    <source>
        <dbReference type="PROSITE" id="PS50089"/>
    </source>
</evidence>
<dbReference type="SUPFAM" id="SSF57850">
    <property type="entry name" value="RING/U-box"/>
    <property type="match status" value="1"/>
</dbReference>
<dbReference type="InterPro" id="IPR047226">
    <property type="entry name" value="KH-I_MEX3_rpt2"/>
</dbReference>
<evidence type="ECO:0000256" key="11">
    <source>
        <dbReference type="PROSITE-ProRule" id="PRU00175"/>
    </source>
</evidence>
<feature type="region of interest" description="Disordered" evidence="12">
    <location>
        <begin position="547"/>
        <end position="566"/>
    </location>
</feature>
<dbReference type="InterPro" id="IPR047228">
    <property type="entry name" value="KH-I_MEX3_rpt1"/>
</dbReference>
<evidence type="ECO:0000256" key="12">
    <source>
        <dbReference type="SAM" id="MobiDB-lite"/>
    </source>
</evidence>
<feature type="compositionally biased region" description="Low complexity" evidence="12">
    <location>
        <begin position="430"/>
        <end position="445"/>
    </location>
</feature>
<dbReference type="InterPro" id="IPR004087">
    <property type="entry name" value="KH_dom"/>
</dbReference>
<keyword evidence="6 11" id="KW-0863">Zinc-finger</keyword>
<reference evidence="15" key="1">
    <citation type="submission" date="2025-08" db="UniProtKB">
        <authorList>
            <consortium name="RefSeq"/>
        </authorList>
    </citation>
    <scope>IDENTIFICATION</scope>
</reference>
<evidence type="ECO:0000256" key="7">
    <source>
        <dbReference type="ARBA" id="ARBA00022833"/>
    </source>
</evidence>
<dbReference type="GO" id="GO:0003723">
    <property type="term" value="F:RNA binding"/>
    <property type="evidence" value="ECO:0007669"/>
    <property type="project" value="UniProtKB-UniRule"/>
</dbReference>
<evidence type="ECO:0000313" key="15">
    <source>
        <dbReference type="RefSeq" id="XP_028270532.1"/>
    </source>
</evidence>
<accession>A0A6P7J1B0</accession>
<name>A0A6P7J1B0_9TELE</name>
<dbReference type="Gene3D" id="3.30.1370.10">
    <property type="entry name" value="K Homology domain, type 1"/>
    <property type="match status" value="2"/>
</dbReference>
<keyword evidence="5" id="KW-0677">Repeat</keyword>
<dbReference type="RefSeq" id="XP_028270532.1">
    <property type="nucleotide sequence ID" value="XM_028414731.1"/>
</dbReference>
<gene>
    <name evidence="15" type="primary">LOC114441690</name>
</gene>
<evidence type="ECO:0000256" key="8">
    <source>
        <dbReference type="ARBA" id="ARBA00022884"/>
    </source>
</evidence>
<dbReference type="SUPFAM" id="SSF54791">
    <property type="entry name" value="Eukaryotic type KH-domain (KH-domain type I)"/>
    <property type="match status" value="2"/>
</dbReference>
<feature type="region of interest" description="Disordered" evidence="12">
    <location>
        <begin position="424"/>
        <end position="445"/>
    </location>
</feature>
<dbReference type="FunFam" id="3.30.1370.10:FF:000013">
    <property type="entry name" value="Mex-3 RNA-binding family member B"/>
    <property type="match status" value="1"/>
</dbReference>
<keyword evidence="14" id="KW-1185">Reference proteome</keyword>
<feature type="region of interest" description="Disordered" evidence="12">
    <location>
        <begin position="78"/>
        <end position="103"/>
    </location>
</feature>
<evidence type="ECO:0000256" key="9">
    <source>
        <dbReference type="ARBA" id="ARBA00023242"/>
    </source>
</evidence>
<dbReference type="GO" id="GO:0008270">
    <property type="term" value="F:zinc ion binding"/>
    <property type="evidence" value="ECO:0007669"/>
    <property type="project" value="UniProtKB-KW"/>
</dbReference>
<keyword evidence="7" id="KW-0862">Zinc</keyword>
<dbReference type="GeneID" id="114441690"/>
<dbReference type="GO" id="GO:0005737">
    <property type="term" value="C:cytoplasm"/>
    <property type="evidence" value="ECO:0007669"/>
    <property type="project" value="UniProtKB-SubCell"/>
</dbReference>
<dbReference type="AlphaFoldDB" id="A0A6P7J1B0"/>
<dbReference type="PROSITE" id="PS50089">
    <property type="entry name" value="ZF_RING_2"/>
    <property type="match status" value="1"/>
</dbReference>
<evidence type="ECO:0000256" key="4">
    <source>
        <dbReference type="ARBA" id="ARBA00022723"/>
    </source>
</evidence>
<dbReference type="CDD" id="cd22423">
    <property type="entry name" value="KH-I_MEX3_rpt1"/>
    <property type="match status" value="1"/>
</dbReference>
<dbReference type="OrthoDB" id="427410at2759"/>
<dbReference type="CDD" id="cd22424">
    <property type="entry name" value="KH-I_MEX3_rpt2"/>
    <property type="match status" value="1"/>
</dbReference>
<dbReference type="PANTHER" id="PTHR23285:SF8">
    <property type="entry name" value="RNA-BINDING E3 UBIQUITIN-PROTEIN LIGASE MEX3C"/>
    <property type="match status" value="1"/>
</dbReference>
<comment type="subcellular location">
    <subcellularLocation>
        <location evidence="2">Cytoplasm</location>
    </subcellularLocation>
    <subcellularLocation>
        <location evidence="1">Nucleus</location>
    </subcellularLocation>
</comment>
<dbReference type="Pfam" id="PF13920">
    <property type="entry name" value="zf-C3HC4_3"/>
    <property type="match status" value="1"/>
</dbReference>
<keyword evidence="4" id="KW-0479">Metal-binding</keyword>